<dbReference type="InParanoid" id="A0A1Y2LTZ9"/>
<feature type="region of interest" description="Disordered" evidence="6">
    <location>
        <begin position="367"/>
        <end position="401"/>
    </location>
</feature>
<feature type="transmembrane region" description="Helical" evidence="7">
    <location>
        <begin position="106"/>
        <end position="125"/>
    </location>
</feature>
<name>A0A1Y2LTZ9_EPING</name>
<feature type="transmembrane region" description="Helical" evidence="7">
    <location>
        <begin position="146"/>
        <end position="167"/>
    </location>
</feature>
<dbReference type="Proteomes" id="UP000193240">
    <property type="component" value="Unassembled WGS sequence"/>
</dbReference>
<comment type="subcellular location">
    <subcellularLocation>
        <location evidence="1">Membrane</location>
        <topology evidence="1">Multi-pass membrane protein</topology>
    </subcellularLocation>
</comment>
<dbReference type="Pfam" id="PF20684">
    <property type="entry name" value="Fung_rhodopsin"/>
    <property type="match status" value="1"/>
</dbReference>
<accession>A0A1Y2LTZ9</accession>
<evidence type="ECO:0000256" key="2">
    <source>
        <dbReference type="ARBA" id="ARBA00022692"/>
    </source>
</evidence>
<organism evidence="9 10">
    <name type="scientific">Epicoccum nigrum</name>
    <name type="common">Soil fungus</name>
    <name type="synonym">Epicoccum purpurascens</name>
    <dbReference type="NCBI Taxonomy" id="105696"/>
    <lineage>
        <taxon>Eukaryota</taxon>
        <taxon>Fungi</taxon>
        <taxon>Dikarya</taxon>
        <taxon>Ascomycota</taxon>
        <taxon>Pezizomycotina</taxon>
        <taxon>Dothideomycetes</taxon>
        <taxon>Pleosporomycetidae</taxon>
        <taxon>Pleosporales</taxon>
        <taxon>Pleosporineae</taxon>
        <taxon>Didymellaceae</taxon>
        <taxon>Epicoccum</taxon>
    </lineage>
</organism>
<feature type="domain" description="Rhodopsin" evidence="8">
    <location>
        <begin position="43"/>
        <end position="300"/>
    </location>
</feature>
<dbReference type="OMA" id="RLWGWDD"/>
<evidence type="ECO:0000256" key="1">
    <source>
        <dbReference type="ARBA" id="ARBA00004141"/>
    </source>
</evidence>
<gene>
    <name evidence="9" type="ORF">B5807_10001</name>
</gene>
<proteinExistence type="inferred from homology"/>
<protein>
    <recommendedName>
        <fullName evidence="8">Rhodopsin domain-containing protein</fullName>
    </recommendedName>
</protein>
<dbReference type="EMBL" id="KZ107849">
    <property type="protein sequence ID" value="OSS47315.1"/>
    <property type="molecule type" value="Genomic_DNA"/>
</dbReference>
<reference evidence="9 10" key="1">
    <citation type="journal article" date="2017" name="Genome Announc.">
        <title>Genome sequence of the saprophytic ascomycete Epicoccum nigrum ICMP 19927 strain isolated from New Zealand.</title>
        <authorList>
            <person name="Fokin M."/>
            <person name="Fleetwood D."/>
            <person name="Weir B.S."/>
            <person name="Villas-Boas S.G."/>
        </authorList>
    </citation>
    <scope>NUCLEOTIDE SEQUENCE [LARGE SCALE GENOMIC DNA]</scope>
    <source>
        <strain evidence="9 10">ICMP 19927</strain>
    </source>
</reference>
<keyword evidence="3 7" id="KW-1133">Transmembrane helix</keyword>
<feature type="compositionally biased region" description="Pro residues" evidence="6">
    <location>
        <begin position="343"/>
        <end position="353"/>
    </location>
</feature>
<feature type="region of interest" description="Disordered" evidence="6">
    <location>
        <begin position="435"/>
        <end position="461"/>
    </location>
</feature>
<feature type="transmembrane region" description="Helical" evidence="7">
    <location>
        <begin position="26"/>
        <end position="47"/>
    </location>
</feature>
<feature type="transmembrane region" description="Helical" evidence="7">
    <location>
        <begin position="273"/>
        <end position="296"/>
    </location>
</feature>
<evidence type="ECO:0000256" key="4">
    <source>
        <dbReference type="ARBA" id="ARBA00023136"/>
    </source>
</evidence>
<evidence type="ECO:0000313" key="10">
    <source>
        <dbReference type="Proteomes" id="UP000193240"/>
    </source>
</evidence>
<evidence type="ECO:0000256" key="5">
    <source>
        <dbReference type="ARBA" id="ARBA00038359"/>
    </source>
</evidence>
<evidence type="ECO:0000259" key="8">
    <source>
        <dbReference type="Pfam" id="PF20684"/>
    </source>
</evidence>
<sequence>MTISLPPARSDPRNADIPLVNQPETLLGTTITFLALAVLAASLRLWSRFRDRLWGWDDACVFAAVICSIAGDTLVCSMAYDGLGLHFYTLSDSDKMAYFKHVWSSNSAYCASTTFIKLAILFQYLRLFAETATSTTTAQYRIARRCTWALIVTCSVWGFVFFMLALFPCRPIAKNWNPILEGTCIGWGTKEPHRFFAMWATHASTNMFLDIVVLLLPLPFLGMLRIAGKSKVGLIALFAMGGVVAIVSIGRTISLCITRAGTIPIPDMTYHTSIVYIFSVLEVNIAILVASIPIFWPMINSFATNKILVVNEIVVHVEQYPKTSLDGEPGIGLAEQAAFKSPPESPGATPPPHTSYLSNIAHKFDRRPSRDAHPPLTKHRSKGSVASSVSQPLPRSEVHIRASHESQRILYKTASHESAALDKGDYDWFAELDKDVGKRTTTRLQKSDKYNPFETRRPSQS</sequence>
<feature type="compositionally biased region" description="Polar residues" evidence="6">
    <location>
        <begin position="384"/>
        <end position="393"/>
    </location>
</feature>
<keyword evidence="10" id="KW-1185">Reference proteome</keyword>
<dbReference type="PANTHER" id="PTHR33048:SF47">
    <property type="entry name" value="INTEGRAL MEMBRANE PROTEIN-RELATED"/>
    <property type="match status" value="1"/>
</dbReference>
<dbReference type="InterPro" id="IPR049326">
    <property type="entry name" value="Rhodopsin_dom_fungi"/>
</dbReference>
<evidence type="ECO:0000256" key="3">
    <source>
        <dbReference type="ARBA" id="ARBA00022989"/>
    </source>
</evidence>
<feature type="region of interest" description="Disordered" evidence="6">
    <location>
        <begin position="338"/>
        <end position="357"/>
    </location>
</feature>
<dbReference type="InterPro" id="IPR052337">
    <property type="entry name" value="SAT4-like"/>
</dbReference>
<keyword evidence="4 7" id="KW-0472">Membrane</keyword>
<feature type="transmembrane region" description="Helical" evidence="7">
    <location>
        <begin position="196"/>
        <end position="220"/>
    </location>
</feature>
<feature type="compositionally biased region" description="Basic and acidic residues" evidence="6">
    <location>
        <begin position="445"/>
        <end position="461"/>
    </location>
</feature>
<feature type="transmembrane region" description="Helical" evidence="7">
    <location>
        <begin position="59"/>
        <end position="80"/>
    </location>
</feature>
<evidence type="ECO:0000256" key="7">
    <source>
        <dbReference type="SAM" id="Phobius"/>
    </source>
</evidence>
<feature type="transmembrane region" description="Helical" evidence="7">
    <location>
        <begin position="232"/>
        <end position="253"/>
    </location>
</feature>
<dbReference type="AlphaFoldDB" id="A0A1Y2LTZ9"/>
<evidence type="ECO:0000256" key="6">
    <source>
        <dbReference type="SAM" id="MobiDB-lite"/>
    </source>
</evidence>
<keyword evidence="2 7" id="KW-0812">Transmembrane</keyword>
<evidence type="ECO:0000313" key="9">
    <source>
        <dbReference type="EMBL" id="OSS47315.1"/>
    </source>
</evidence>
<comment type="similarity">
    <text evidence="5">Belongs to the SAT4 family.</text>
</comment>
<dbReference type="GO" id="GO:0016020">
    <property type="term" value="C:membrane"/>
    <property type="evidence" value="ECO:0007669"/>
    <property type="project" value="UniProtKB-SubCell"/>
</dbReference>
<dbReference type="PANTHER" id="PTHR33048">
    <property type="entry name" value="PTH11-LIKE INTEGRAL MEMBRANE PROTEIN (AFU_ORTHOLOGUE AFUA_5G11245)"/>
    <property type="match status" value="1"/>
</dbReference>